<gene>
    <name evidence="2" type="ORF">CC99x_007545</name>
    <name evidence="1" type="ORF">CC99x_02360</name>
</gene>
<dbReference type="PANTHER" id="PTHR39456">
    <property type="entry name" value="METAL-DEPENDENT HYDROLASE"/>
    <property type="match status" value="1"/>
</dbReference>
<keyword evidence="1" id="KW-0378">Hydrolase</keyword>
<dbReference type="Pfam" id="PF10118">
    <property type="entry name" value="Metal_hydrol"/>
    <property type="match status" value="1"/>
</dbReference>
<dbReference type="RefSeq" id="WP_057625452.1">
    <property type="nucleotide sequence ID" value="NZ_LKHV02000001.1"/>
</dbReference>
<dbReference type="AlphaFoldDB" id="A0A0Q9Y9F7"/>
<protein>
    <submittedName>
        <fullName evidence="1 2">Metal-dependent hydrolase</fullName>
    </submittedName>
</protein>
<comment type="caution">
    <text evidence="1">The sequence shown here is derived from an EMBL/GenBank/DDBJ whole genome shotgun (WGS) entry which is preliminary data.</text>
</comment>
<name>A0A0Q9Y9F7_9GAMM</name>
<reference evidence="2" key="2">
    <citation type="journal article" date="2016" name="Genome Announc.">
        <title>Draft Genome Sequences of Two Novel Amoeba-Resistant Intranuclear Bacteria, 'Candidatus Berkiella cookevillensis' and 'Candidatus Berkiella aquae'.</title>
        <authorList>
            <person name="Mehari Y.T."/>
            <person name="Arivett B.A."/>
            <person name="Farone A.L."/>
            <person name="Gunderson J.H."/>
            <person name="Farone M.B."/>
        </authorList>
    </citation>
    <scope>NUCLEOTIDE SEQUENCE</scope>
    <source>
        <strain evidence="2">CC99</strain>
    </source>
</reference>
<dbReference type="EMBL" id="LKHV02000001">
    <property type="protein sequence ID" value="MCS5708756.1"/>
    <property type="molecule type" value="Genomic_DNA"/>
</dbReference>
<evidence type="ECO:0000313" key="2">
    <source>
        <dbReference type="EMBL" id="MCS5708756.1"/>
    </source>
</evidence>
<sequence>MNQKSNATEQSSTQQIEVRRLRFGLSYELPKYWNNGDDVRTYIFNAIALLAPAFERLAITSVLPYKEDIQDPLLKEQVQGFIGQESAHGSEFIRMQCLLKNQGYNPKQIEKLNIDKFKVLAQKFSPEMHLSFTLAAEHVTAVISDLLLTEKNWLSGAPKEMAALWRWHAIEEIDHKAVVFDLYKAVGGSYWIRVKGMLLMTFVLWMYLTRNYVHLAKTDKKLLSPKFWLKTVWILWGGPGFMRKQLMPYLSYFMPNFHPWRKDNYHLIKRFKEAYAELPKLKIVDFLSDY</sequence>
<accession>A0A0Q9Y9F7</accession>
<dbReference type="GO" id="GO:0016787">
    <property type="term" value="F:hydrolase activity"/>
    <property type="evidence" value="ECO:0007669"/>
    <property type="project" value="UniProtKB-KW"/>
</dbReference>
<dbReference type="Proteomes" id="UP000051494">
    <property type="component" value="Unassembled WGS sequence"/>
</dbReference>
<evidence type="ECO:0000313" key="1">
    <source>
        <dbReference type="EMBL" id="KRG17392.1"/>
    </source>
</evidence>
<dbReference type="PANTHER" id="PTHR39456:SF1">
    <property type="entry name" value="METAL-DEPENDENT HYDROLASE"/>
    <property type="match status" value="1"/>
</dbReference>
<proteinExistence type="predicted"/>
<reference evidence="2" key="3">
    <citation type="submission" date="2021-06" db="EMBL/GenBank/DDBJ databases">
        <title>Genomic Description and Analysis of Intracellular Bacteria, Candidatus Berkiella cookevillensis and Candidatus Berkiella aquae.</title>
        <authorList>
            <person name="Kidane D.T."/>
            <person name="Mehari Y.T."/>
            <person name="Rice F.C."/>
            <person name="Arivett B.A."/>
            <person name="Farone A.L."/>
            <person name="Berk S.G."/>
            <person name="Farone M.B."/>
        </authorList>
    </citation>
    <scope>NUCLEOTIDE SEQUENCE</scope>
    <source>
        <strain evidence="2">CC99</strain>
    </source>
</reference>
<reference evidence="1" key="1">
    <citation type="submission" date="2015-09" db="EMBL/GenBank/DDBJ databases">
        <title>Draft Genome Sequences of Two Novel Amoeba-resistant Intranuclear Bacteria, Candidatus Berkiella cookevillensis and Candidatus Berkiella aquae.</title>
        <authorList>
            <person name="Mehari Y.T."/>
            <person name="Arivett B.A."/>
            <person name="Farone A.L."/>
            <person name="Gunderson J.H."/>
            <person name="Farone M.B."/>
        </authorList>
    </citation>
    <scope>NUCLEOTIDE SEQUENCE [LARGE SCALE GENOMIC DNA]</scope>
    <source>
        <strain evidence="1">CC99</strain>
    </source>
</reference>
<evidence type="ECO:0000313" key="3">
    <source>
        <dbReference type="Proteomes" id="UP000051494"/>
    </source>
</evidence>
<dbReference type="InterPro" id="IPR016516">
    <property type="entry name" value="UCP07580"/>
</dbReference>
<dbReference type="EMBL" id="LKHV01000017">
    <property type="protein sequence ID" value="KRG17392.1"/>
    <property type="molecule type" value="Genomic_DNA"/>
</dbReference>
<organism evidence="1">
    <name type="scientific">Candidatus Berkiella cookevillensis</name>
    <dbReference type="NCBI Taxonomy" id="437022"/>
    <lineage>
        <taxon>Bacteria</taxon>
        <taxon>Pseudomonadati</taxon>
        <taxon>Pseudomonadota</taxon>
        <taxon>Gammaproteobacteria</taxon>
        <taxon>Candidatus Berkiellales</taxon>
        <taxon>Candidatus Berkiellaceae</taxon>
        <taxon>Candidatus Berkiella</taxon>
    </lineage>
</organism>
<dbReference type="PIRSF" id="PIRSF007580">
    <property type="entry name" value="UCP07580"/>
    <property type="match status" value="1"/>
</dbReference>
<dbReference type="STRING" id="437022.CC99x_02360"/>
<keyword evidence="3" id="KW-1185">Reference proteome</keyword>
<dbReference type="OrthoDB" id="4760165at2"/>